<dbReference type="PROSITE" id="PS51733">
    <property type="entry name" value="BPL_LPL_CATALYTIC"/>
    <property type="match status" value="1"/>
</dbReference>
<feature type="domain" description="BPL/LPL catalytic" evidence="1">
    <location>
        <begin position="41"/>
        <end position="237"/>
    </location>
</feature>
<dbReference type="PATRIC" id="fig|1048834.4.peg.2401"/>
<name>F8IHG6_ALIAT</name>
<gene>
    <name evidence="2" type="ordered locus">TC41_2542</name>
</gene>
<dbReference type="PANTHER" id="PTHR43679:SF2">
    <property type="entry name" value="OCTANOYL-[GCVH]:PROTEIN N-OCTANOYLTRANSFERASE"/>
    <property type="match status" value="1"/>
</dbReference>
<protein>
    <submittedName>
        <fullName evidence="2">Biotin/lipoate A/B protein ligase</fullName>
    </submittedName>
</protein>
<organism evidence="2 3">
    <name type="scientific">Alicyclobacillus acidocaldarius (strain Tc-4-1)</name>
    <name type="common">Bacillus acidocaldarius</name>
    <dbReference type="NCBI Taxonomy" id="1048834"/>
    <lineage>
        <taxon>Bacteria</taxon>
        <taxon>Bacillati</taxon>
        <taxon>Bacillota</taxon>
        <taxon>Bacilli</taxon>
        <taxon>Bacillales</taxon>
        <taxon>Alicyclobacillaceae</taxon>
        <taxon>Alicyclobacillus</taxon>
    </lineage>
</organism>
<dbReference type="STRING" id="1048834.TC41_2542"/>
<dbReference type="GO" id="GO:0009249">
    <property type="term" value="P:protein lipoylation"/>
    <property type="evidence" value="ECO:0007669"/>
    <property type="project" value="UniProtKB-ARBA"/>
</dbReference>
<dbReference type="KEGG" id="aad:TC41_2542"/>
<dbReference type="InterPro" id="IPR045864">
    <property type="entry name" value="aa-tRNA-synth_II/BPL/LPL"/>
</dbReference>
<dbReference type="GO" id="GO:0016874">
    <property type="term" value="F:ligase activity"/>
    <property type="evidence" value="ECO:0007669"/>
    <property type="project" value="UniProtKB-KW"/>
</dbReference>
<dbReference type="EMBL" id="CP002902">
    <property type="protein sequence ID" value="AEJ44439.1"/>
    <property type="molecule type" value="Genomic_DNA"/>
</dbReference>
<accession>F8IHG6</accession>
<dbReference type="Proteomes" id="UP000000292">
    <property type="component" value="Chromosome"/>
</dbReference>
<dbReference type="SUPFAM" id="SSF55681">
    <property type="entry name" value="Class II aaRS and biotin synthetases"/>
    <property type="match status" value="1"/>
</dbReference>
<dbReference type="Gene3D" id="3.30.930.10">
    <property type="entry name" value="Bira Bifunctional Protein, Domain 2"/>
    <property type="match status" value="1"/>
</dbReference>
<dbReference type="AlphaFoldDB" id="F8IHG6"/>
<dbReference type="GO" id="GO:0016740">
    <property type="term" value="F:transferase activity"/>
    <property type="evidence" value="ECO:0007669"/>
    <property type="project" value="UniProtKB-ARBA"/>
</dbReference>
<dbReference type="Pfam" id="PF21948">
    <property type="entry name" value="LplA-B_cat"/>
    <property type="match status" value="1"/>
</dbReference>
<dbReference type="PANTHER" id="PTHR43679">
    <property type="entry name" value="OCTANOYLTRANSFERASE LIPM-RELATED"/>
    <property type="match status" value="1"/>
</dbReference>
<sequence>MMTSWDSLWPREVELSIEEVSVSPLDNILQDDKFGHQVAHRERLPVVRVWRHLPVKGLVVSRRDVAGPAGQAAMARMAAEGWPLFVRSTGGTAVPHGEGMLNLSLIFPRQAEGATTDRYYRMICQPLVEWLQALGLAAEMTDVPGAYCDGNYNVAVGGRKVVGTAQSWRGGLAGVASRHPGYVLAHGCISISPDLDAAIAAIQRFYSYAGREDVRVERDKATTLAEAAQVAWTSGEAKASLVEFLLNRLPEVGVTPRLSP</sequence>
<proteinExistence type="predicted"/>
<dbReference type="GO" id="GO:0140096">
    <property type="term" value="F:catalytic activity, acting on a protein"/>
    <property type="evidence" value="ECO:0007669"/>
    <property type="project" value="UniProtKB-ARBA"/>
</dbReference>
<reference evidence="2 3" key="1">
    <citation type="journal article" date="2011" name="J. Bacteriol.">
        <title>Complete Genome Sequence of Alicyclobacillus acidocaldarius Strain Tc-4-1.</title>
        <authorList>
            <person name="Chen Y."/>
            <person name="He Y."/>
            <person name="Zhang B."/>
            <person name="Yang J."/>
            <person name="Li W."/>
            <person name="Dong Z."/>
            <person name="Hu S."/>
        </authorList>
    </citation>
    <scope>NUCLEOTIDE SEQUENCE [LARGE SCALE GENOMIC DNA]</scope>
    <source>
        <strain evidence="2 3">Tc-4-1</strain>
    </source>
</reference>
<evidence type="ECO:0000313" key="3">
    <source>
        <dbReference type="Proteomes" id="UP000000292"/>
    </source>
</evidence>
<reference evidence="3" key="2">
    <citation type="submission" date="2011-06" db="EMBL/GenBank/DDBJ databases">
        <title>The complete genome sequence of Alicyclobacillus acidocaldarius sp. Tc-4-1.</title>
        <authorList>
            <person name="Chen Y."/>
            <person name="He Y."/>
            <person name="Dong Z."/>
            <person name="Hu S."/>
        </authorList>
    </citation>
    <scope>NUCLEOTIDE SEQUENCE [LARGE SCALE GENOMIC DNA]</scope>
    <source>
        <strain evidence="3">Tc-4-1</strain>
    </source>
</reference>
<dbReference type="eggNOG" id="COG0095">
    <property type="taxonomic scope" value="Bacteria"/>
</dbReference>
<evidence type="ECO:0000313" key="2">
    <source>
        <dbReference type="EMBL" id="AEJ44439.1"/>
    </source>
</evidence>
<dbReference type="HOGENOM" id="CLU_084176_0_0_9"/>
<dbReference type="InterPro" id="IPR004143">
    <property type="entry name" value="BPL_LPL_catalytic"/>
</dbReference>
<dbReference type="InterPro" id="IPR050664">
    <property type="entry name" value="Octanoyltrans_LipM/LipL"/>
</dbReference>
<keyword evidence="2" id="KW-0436">Ligase</keyword>
<evidence type="ECO:0000259" key="1">
    <source>
        <dbReference type="PROSITE" id="PS51733"/>
    </source>
</evidence>